<dbReference type="CDD" id="cd08760">
    <property type="entry name" value="Cyt_b561_FRRS1_like"/>
    <property type="match status" value="1"/>
</dbReference>
<dbReference type="PIRSF" id="PIRSF037471">
    <property type="entry name" value="UCP037471"/>
    <property type="match status" value="1"/>
</dbReference>
<dbReference type="FunFam" id="1.20.120.1770:FF:000007">
    <property type="entry name" value="Cytochrome b561 and DOMON domain-containing protein"/>
    <property type="match status" value="1"/>
</dbReference>
<feature type="transmembrane region" description="Helical" evidence="12">
    <location>
        <begin position="314"/>
        <end position="334"/>
    </location>
</feature>
<feature type="binding site" description="axial binding residue" evidence="11">
    <location>
        <position position="282"/>
    </location>
    <ligand>
        <name>heme b</name>
        <dbReference type="ChEBI" id="CHEBI:60344"/>
        <label>1</label>
    </ligand>
    <ligandPart>
        <name>Fe</name>
        <dbReference type="ChEBI" id="CHEBI:18248"/>
    </ligandPart>
</feature>
<evidence type="ECO:0000256" key="3">
    <source>
        <dbReference type="ARBA" id="ARBA00022692"/>
    </source>
</evidence>
<name>A0AAV6WW46_9LAMI</name>
<dbReference type="InterPro" id="IPR005018">
    <property type="entry name" value="DOMON_domain"/>
</dbReference>
<keyword evidence="8 10" id="KW-0472">Membrane</keyword>
<feature type="signal peptide" evidence="13">
    <location>
        <begin position="1"/>
        <end position="25"/>
    </location>
</feature>
<evidence type="ECO:0000256" key="13">
    <source>
        <dbReference type="SAM" id="SignalP"/>
    </source>
</evidence>
<evidence type="ECO:0000256" key="10">
    <source>
        <dbReference type="PIRNR" id="PIRNR037471"/>
    </source>
</evidence>
<comment type="subcellular location">
    <subcellularLocation>
        <location evidence="1">Membrane</location>
        <topology evidence="1">Multi-pass membrane protein</topology>
    </subcellularLocation>
</comment>
<evidence type="ECO:0000256" key="5">
    <source>
        <dbReference type="ARBA" id="ARBA00022729"/>
    </source>
</evidence>
<reference evidence="16" key="1">
    <citation type="submission" date="2019-10" db="EMBL/GenBank/DDBJ databases">
        <authorList>
            <person name="Zhang R."/>
            <person name="Pan Y."/>
            <person name="Wang J."/>
            <person name="Ma R."/>
            <person name="Yu S."/>
        </authorList>
    </citation>
    <scope>NUCLEOTIDE SEQUENCE</scope>
    <source>
        <strain evidence="16">LA-IB0</strain>
        <tissue evidence="16">Leaf</tissue>
    </source>
</reference>
<evidence type="ECO:0000256" key="9">
    <source>
        <dbReference type="ARBA" id="ARBA00053871"/>
    </source>
</evidence>
<keyword evidence="11" id="KW-0408">Iron</keyword>
<dbReference type="InterPro" id="IPR045265">
    <property type="entry name" value="AIR12_DOMON"/>
</dbReference>
<keyword evidence="7 12" id="KW-1133">Transmembrane helix</keyword>
<comment type="caution">
    <text evidence="16">The sequence shown here is derived from an EMBL/GenBank/DDBJ whole genome shotgun (WGS) entry which is preliminary data.</text>
</comment>
<dbReference type="PANTHER" id="PTHR23130">
    <property type="entry name" value="CYTOCHROME B561 AND DOMON DOMAIN-CONTAINING PROTEIN"/>
    <property type="match status" value="1"/>
</dbReference>
<dbReference type="Gene3D" id="1.20.120.1770">
    <property type="match status" value="1"/>
</dbReference>
<keyword evidence="17" id="KW-1185">Reference proteome</keyword>
<protein>
    <recommendedName>
        <fullName evidence="10">Cytochrome b561 and DOMON domain-containing protein</fullName>
    </recommendedName>
</protein>
<dbReference type="EMBL" id="WHWC01000012">
    <property type="protein sequence ID" value="KAG8372316.1"/>
    <property type="molecule type" value="Genomic_DNA"/>
</dbReference>
<dbReference type="PROSITE" id="PS50836">
    <property type="entry name" value="DOMON"/>
    <property type="match status" value="1"/>
</dbReference>
<dbReference type="PANTHER" id="PTHR23130:SF223">
    <property type="entry name" value="CYTOCHROME B561 AND DOMON DOMAIN-CONTAINING PROTEIN"/>
    <property type="match status" value="1"/>
</dbReference>
<evidence type="ECO:0000256" key="6">
    <source>
        <dbReference type="ARBA" id="ARBA00022982"/>
    </source>
</evidence>
<keyword evidence="6 10" id="KW-0249">Electron transport</keyword>
<feature type="transmembrane region" description="Helical" evidence="12">
    <location>
        <begin position="244"/>
        <end position="265"/>
    </location>
</feature>
<proteinExistence type="predicted"/>
<feature type="binding site" description="axial binding residue" evidence="11">
    <location>
        <position position="318"/>
    </location>
    <ligand>
        <name>heme b</name>
        <dbReference type="ChEBI" id="CHEBI:60344"/>
        <label>1</label>
    </ligand>
    <ligandPart>
        <name>Fe</name>
        <dbReference type="ChEBI" id="CHEBI:18248"/>
    </ligandPart>
</feature>
<keyword evidence="4 11" id="KW-0479">Metal-binding</keyword>
<dbReference type="InterPro" id="IPR006593">
    <property type="entry name" value="Cyt_b561/ferric_Rdtase_TM"/>
</dbReference>
<feature type="domain" description="DOMON" evidence="14">
    <location>
        <begin position="48"/>
        <end position="162"/>
    </location>
</feature>
<evidence type="ECO:0000256" key="2">
    <source>
        <dbReference type="ARBA" id="ARBA00022448"/>
    </source>
</evidence>
<dbReference type="AlphaFoldDB" id="A0AAV6WW46"/>
<feature type="transmembrane region" description="Helical" evidence="12">
    <location>
        <begin position="349"/>
        <end position="372"/>
    </location>
</feature>
<dbReference type="InterPro" id="IPR017214">
    <property type="entry name" value="UCP037471"/>
</dbReference>
<feature type="binding site" description="axial binding residue" evidence="11">
    <location>
        <position position="249"/>
    </location>
    <ligand>
        <name>heme b</name>
        <dbReference type="ChEBI" id="CHEBI:60344"/>
        <label>1</label>
    </ligand>
    <ligandPart>
        <name>Fe</name>
        <dbReference type="ChEBI" id="CHEBI:18248"/>
    </ligandPart>
</feature>
<dbReference type="Pfam" id="PF03188">
    <property type="entry name" value="Cytochrom_B561"/>
    <property type="match status" value="1"/>
</dbReference>
<dbReference type="CDD" id="cd09629">
    <property type="entry name" value="DOMON_CIL1_like"/>
    <property type="match status" value="1"/>
</dbReference>
<evidence type="ECO:0000256" key="11">
    <source>
        <dbReference type="PIRSR" id="PIRSR037471-1"/>
    </source>
</evidence>
<evidence type="ECO:0000256" key="12">
    <source>
        <dbReference type="SAM" id="Phobius"/>
    </source>
</evidence>
<dbReference type="Pfam" id="PF04526">
    <property type="entry name" value="DUF568"/>
    <property type="match status" value="1"/>
</dbReference>
<dbReference type="SMART" id="SM00665">
    <property type="entry name" value="B561"/>
    <property type="match status" value="1"/>
</dbReference>
<evidence type="ECO:0000256" key="7">
    <source>
        <dbReference type="ARBA" id="ARBA00022989"/>
    </source>
</evidence>
<dbReference type="PROSITE" id="PS50939">
    <property type="entry name" value="CYTOCHROME_B561"/>
    <property type="match status" value="1"/>
</dbReference>
<gene>
    <name evidence="16" type="ORF">BUALT_Bualt12G0053500</name>
</gene>
<evidence type="ECO:0000259" key="14">
    <source>
        <dbReference type="PROSITE" id="PS50836"/>
    </source>
</evidence>
<comment type="cofactor">
    <cofactor evidence="10">
        <name>heme b</name>
        <dbReference type="ChEBI" id="CHEBI:60344"/>
    </cofactor>
    <text evidence="10">Binds 2 heme b groups non-covalently.</text>
</comment>
<feature type="binding site" description="axial binding residue" evidence="11">
    <location>
        <position position="213"/>
    </location>
    <ligand>
        <name>heme b</name>
        <dbReference type="ChEBI" id="CHEBI:60344"/>
        <label>1</label>
    </ligand>
    <ligandPart>
        <name>Fe</name>
        <dbReference type="ChEBI" id="CHEBI:18248"/>
    </ligandPart>
</feature>
<evidence type="ECO:0000256" key="4">
    <source>
        <dbReference type="ARBA" id="ARBA00022723"/>
    </source>
</evidence>
<feature type="domain" description="Cytochrome b561" evidence="15">
    <location>
        <begin position="176"/>
        <end position="373"/>
    </location>
</feature>
<feature type="transmembrane region" description="Helical" evidence="12">
    <location>
        <begin position="285"/>
        <end position="302"/>
    </location>
</feature>
<evidence type="ECO:0000313" key="17">
    <source>
        <dbReference type="Proteomes" id="UP000826271"/>
    </source>
</evidence>
<evidence type="ECO:0000256" key="1">
    <source>
        <dbReference type="ARBA" id="ARBA00004141"/>
    </source>
</evidence>
<feature type="chain" id="PRO_5043428696" description="Cytochrome b561 and DOMON domain-containing protein" evidence="13">
    <location>
        <begin position="26"/>
        <end position="389"/>
    </location>
</feature>
<evidence type="ECO:0000259" key="15">
    <source>
        <dbReference type="PROSITE" id="PS50939"/>
    </source>
</evidence>
<comment type="function">
    <text evidence="9">May act as a catecholamine-responsive trans-membrane electron transporter.</text>
</comment>
<keyword evidence="2 10" id="KW-0813">Transport</keyword>
<evidence type="ECO:0000313" key="16">
    <source>
        <dbReference type="EMBL" id="KAG8372316.1"/>
    </source>
</evidence>
<accession>A0AAV6WW46</accession>
<organism evidence="16 17">
    <name type="scientific">Buddleja alternifolia</name>
    <dbReference type="NCBI Taxonomy" id="168488"/>
    <lineage>
        <taxon>Eukaryota</taxon>
        <taxon>Viridiplantae</taxon>
        <taxon>Streptophyta</taxon>
        <taxon>Embryophyta</taxon>
        <taxon>Tracheophyta</taxon>
        <taxon>Spermatophyta</taxon>
        <taxon>Magnoliopsida</taxon>
        <taxon>eudicotyledons</taxon>
        <taxon>Gunneridae</taxon>
        <taxon>Pentapetalae</taxon>
        <taxon>asterids</taxon>
        <taxon>lamiids</taxon>
        <taxon>Lamiales</taxon>
        <taxon>Scrophulariaceae</taxon>
        <taxon>Buddlejeae</taxon>
        <taxon>Buddleja</taxon>
    </lineage>
</organism>
<keyword evidence="5 13" id="KW-0732">Signal</keyword>
<keyword evidence="3 12" id="KW-0812">Transmembrane</keyword>
<dbReference type="Proteomes" id="UP000826271">
    <property type="component" value="Unassembled WGS sequence"/>
</dbReference>
<evidence type="ECO:0000256" key="8">
    <source>
        <dbReference type="ARBA" id="ARBA00023136"/>
    </source>
</evidence>
<dbReference type="GO" id="GO:0016020">
    <property type="term" value="C:membrane"/>
    <property type="evidence" value="ECO:0007669"/>
    <property type="project" value="UniProtKB-SubCell"/>
</dbReference>
<feature type="transmembrane region" description="Helical" evidence="12">
    <location>
        <begin position="212"/>
        <end position="232"/>
    </location>
</feature>
<dbReference type="GO" id="GO:0046872">
    <property type="term" value="F:metal ion binding"/>
    <property type="evidence" value="ECO:0007669"/>
    <property type="project" value="UniProtKB-KW"/>
</dbReference>
<sequence>MKKLSKNVLFTCLLIIFSLFSSSHAQNCTNNPLLTNNIYKACNNLPTLNSFVHWNYHQSNHTVEIAYRHIGVTTSNWIAWCLNPSGGGMIGSQCLIAYPNSTGLLHPYTSPITSYATNLEEGPLSFRVSKIGAEFNNNEMIIYATLELPNGTTRFTQVWQYGPVSGDALQMHSMDRDNMRSIATIDFATARASDTVTATTTKLGSRNRKKNVHGVLNVVSWGILMPVGAMAARYLKVFKSANSAWFYIHVTCQSSAYIVGVAGFATGMKLGSKSPGVIHTTHKNIGITLAVLGTLQAFAILLRPKPDHKYRKYWNVYHQVMGYNVLILSIINIMDGLDILDPGKKWKRGYIGVLIFLGSIVVLLEAFTWYFVIKRKWQSARTLNESSSA</sequence>